<dbReference type="Pfam" id="PF06904">
    <property type="entry name" value="Extensin-like_C"/>
    <property type="match status" value="1"/>
</dbReference>
<comment type="caution">
    <text evidence="2">The sequence shown here is derived from an EMBL/GenBank/DDBJ whole genome shotgun (WGS) entry which is preliminary data.</text>
</comment>
<name>A0ABS5W012_9SPHN</name>
<reference evidence="2 3" key="1">
    <citation type="submission" date="2021-05" db="EMBL/GenBank/DDBJ databases">
        <title>Croceibacterium sp. LX-88 genome sequence.</title>
        <authorList>
            <person name="Luo X."/>
        </authorList>
    </citation>
    <scope>NUCLEOTIDE SEQUENCE [LARGE SCALE GENOMIC DNA]</scope>
    <source>
        <strain evidence="2 3">LX-88</strain>
    </source>
</reference>
<dbReference type="PROSITE" id="PS51257">
    <property type="entry name" value="PROKAR_LIPOPROTEIN"/>
    <property type="match status" value="1"/>
</dbReference>
<sequence length="225" mass="23735">MVRTGLALICAALVAGCSAVPEERGRQTTASSSKPLALPAPRSAEAGQCLSRLVQMGAHYTPLDDQYLGQGCSLLGSVQLSSLASDSANLGLSNIGPVTCEVSQVFSGWARYGVDRAARQILGSPVRTIETMGSYSCRNVAGTGRRSGHATGAAIDVSGFVLEDGRRITVKGGWFGGTEKEQQFLRTVQQSACKRFDTVLGPDYNSAHNDHLHVEGVIGTKAYCR</sequence>
<accession>A0ABS5W012</accession>
<protein>
    <submittedName>
        <fullName evidence="2">Extensin family protein</fullName>
    </submittedName>
</protein>
<proteinExistence type="predicted"/>
<dbReference type="Proteomes" id="UP000811255">
    <property type="component" value="Unassembled WGS sequence"/>
</dbReference>
<evidence type="ECO:0000259" key="1">
    <source>
        <dbReference type="Pfam" id="PF06904"/>
    </source>
</evidence>
<gene>
    <name evidence="2" type="ORF">KK137_02090</name>
</gene>
<dbReference type="EMBL" id="JAHFVK010000001">
    <property type="protein sequence ID" value="MBT2133112.1"/>
    <property type="molecule type" value="Genomic_DNA"/>
</dbReference>
<keyword evidence="3" id="KW-1185">Reference proteome</keyword>
<dbReference type="InterPro" id="IPR009683">
    <property type="entry name" value="Extensin-like_C"/>
</dbReference>
<organism evidence="2 3">
    <name type="scientific">Croceibacterium selenioxidans</name>
    <dbReference type="NCBI Taxonomy" id="2838833"/>
    <lineage>
        <taxon>Bacteria</taxon>
        <taxon>Pseudomonadati</taxon>
        <taxon>Pseudomonadota</taxon>
        <taxon>Alphaproteobacteria</taxon>
        <taxon>Sphingomonadales</taxon>
        <taxon>Erythrobacteraceae</taxon>
        <taxon>Croceibacterium</taxon>
    </lineage>
</organism>
<feature type="domain" description="Extensin-like C-terminal" evidence="1">
    <location>
        <begin position="48"/>
        <end position="225"/>
    </location>
</feature>
<evidence type="ECO:0000313" key="2">
    <source>
        <dbReference type="EMBL" id="MBT2133112.1"/>
    </source>
</evidence>
<evidence type="ECO:0000313" key="3">
    <source>
        <dbReference type="Proteomes" id="UP000811255"/>
    </source>
</evidence>